<keyword evidence="2" id="KW-0472">Membrane</keyword>
<feature type="transmembrane region" description="Helical" evidence="2">
    <location>
        <begin position="12"/>
        <end position="31"/>
    </location>
</feature>
<dbReference type="PROSITE" id="PS50112">
    <property type="entry name" value="PAS"/>
    <property type="match status" value="1"/>
</dbReference>
<feature type="transmembrane region" description="Helical" evidence="2">
    <location>
        <begin position="157"/>
        <end position="175"/>
    </location>
</feature>
<dbReference type="NCBIfam" id="TIGR00254">
    <property type="entry name" value="GGDEF"/>
    <property type="match status" value="1"/>
</dbReference>
<dbReference type="InterPro" id="IPR003660">
    <property type="entry name" value="HAMP_dom"/>
</dbReference>
<protein>
    <submittedName>
        <fullName evidence="7">Diguanylate cyclase/phosphodiesterase (GGDEF &amp; EAL domains) with PAS/PAC sensor(S)</fullName>
    </submittedName>
</protein>
<dbReference type="GO" id="GO:0016020">
    <property type="term" value="C:membrane"/>
    <property type="evidence" value="ECO:0007669"/>
    <property type="project" value="InterPro"/>
</dbReference>
<dbReference type="NCBIfam" id="TIGR00229">
    <property type="entry name" value="sensory_box"/>
    <property type="match status" value="1"/>
</dbReference>
<dbReference type="InterPro" id="IPR052155">
    <property type="entry name" value="Biofilm_reg_signaling"/>
</dbReference>
<keyword evidence="1" id="KW-0175">Coiled coil</keyword>
<dbReference type="InterPro" id="IPR035919">
    <property type="entry name" value="EAL_sf"/>
</dbReference>
<dbReference type="SUPFAM" id="SSF55785">
    <property type="entry name" value="PYP-like sensor domain (PAS domain)"/>
    <property type="match status" value="1"/>
</dbReference>
<dbReference type="SUPFAM" id="SSF55073">
    <property type="entry name" value="Nucleotide cyclase"/>
    <property type="match status" value="1"/>
</dbReference>
<evidence type="ECO:0000259" key="4">
    <source>
        <dbReference type="PROSITE" id="PS50883"/>
    </source>
</evidence>
<dbReference type="SUPFAM" id="SSF141868">
    <property type="entry name" value="EAL domain-like"/>
    <property type="match status" value="1"/>
</dbReference>
<keyword evidence="2" id="KW-1133">Transmembrane helix</keyword>
<dbReference type="FunFam" id="3.20.20.450:FF:000001">
    <property type="entry name" value="Cyclic di-GMP phosphodiesterase yahA"/>
    <property type="match status" value="1"/>
</dbReference>
<dbReference type="Gene3D" id="3.30.450.20">
    <property type="entry name" value="PAS domain"/>
    <property type="match status" value="1"/>
</dbReference>
<feature type="domain" description="GGDEF" evidence="6">
    <location>
        <begin position="388"/>
        <end position="521"/>
    </location>
</feature>
<dbReference type="PROSITE" id="PS50885">
    <property type="entry name" value="HAMP"/>
    <property type="match status" value="1"/>
</dbReference>
<feature type="domain" description="EAL" evidence="4">
    <location>
        <begin position="530"/>
        <end position="784"/>
    </location>
</feature>
<name>A0A3B1BQR0_9ZZZZ</name>
<keyword evidence="2" id="KW-0812">Transmembrane</keyword>
<gene>
    <name evidence="7" type="ORF">MNBD_GAMMA24-100</name>
</gene>
<dbReference type="Gene3D" id="3.20.20.450">
    <property type="entry name" value="EAL domain"/>
    <property type="match status" value="1"/>
</dbReference>
<dbReference type="SMART" id="SM00091">
    <property type="entry name" value="PAS"/>
    <property type="match status" value="1"/>
</dbReference>
<organism evidence="7">
    <name type="scientific">hydrothermal vent metagenome</name>
    <dbReference type="NCBI Taxonomy" id="652676"/>
    <lineage>
        <taxon>unclassified sequences</taxon>
        <taxon>metagenomes</taxon>
        <taxon>ecological metagenomes</taxon>
    </lineage>
</organism>
<evidence type="ECO:0000256" key="2">
    <source>
        <dbReference type="SAM" id="Phobius"/>
    </source>
</evidence>
<dbReference type="EMBL" id="UOFZ01000080">
    <property type="protein sequence ID" value="VAX12990.1"/>
    <property type="molecule type" value="Genomic_DNA"/>
</dbReference>
<feature type="domain" description="HAMP" evidence="5">
    <location>
        <begin position="177"/>
        <end position="229"/>
    </location>
</feature>
<reference evidence="7" key="1">
    <citation type="submission" date="2018-06" db="EMBL/GenBank/DDBJ databases">
        <authorList>
            <person name="Zhirakovskaya E."/>
        </authorList>
    </citation>
    <scope>NUCLEOTIDE SEQUENCE</scope>
</reference>
<dbReference type="PANTHER" id="PTHR44757">
    <property type="entry name" value="DIGUANYLATE CYCLASE DGCP"/>
    <property type="match status" value="1"/>
</dbReference>
<dbReference type="CDD" id="cd01948">
    <property type="entry name" value="EAL"/>
    <property type="match status" value="1"/>
</dbReference>
<sequence length="786" mass="89100">MKFMNRFGFRLNISILIVHLLTTILVFSLTIKTVNRGIESGFIDQARTTSGLVANQIGNANIHNQPDQLKLLLEDLLLGGNVTYSAVINKNNKTIYTTNPERDKSFKEDFIFDNSKDNNYYIAVPFFNATGDMAGTLKLGFSEALIREDLQQINKQVLIIASSYFVAVALVIILVSSRLTKPLNNLRLLAKDVVNNHDKSIYTSSKIQEITDLAQNLEEMRRQLVARQKTLAEREHYTSTIINNMADAMLTFDELGYIQDTNSVVENLFGYSQNQLHSMMITELVEQPLNILCRGICSDGEKNTTLLQEASALKIDEQSFYIEYVISKINFSGKDTYIILIRDVSERKQAEEKLYRSANFDALTNLPNRNLFYDRLEHAMSVAQRNETLLAVIFIDLDHFKIINDTLGHAAGDKLLQGVSSRLSSTIRKSDTVARLGGDEFVIILEALATVNPIAHTAIKIIDSLRQPFLIYKQEIFVTPSIGISIYPFGEHHADDLVIEADLAMYRAKQRGRNTFEFYTQEMNSRSIARLNMETSLRRALDKEEYVLYYQPQYNIIENKITGMEALLRWNNAAKGLVSPVEFIPILEETGLIIEVGNWVIESSIKQISEWMEQYEYVPKVSINISARQFDTNNLPLQIEKTLREYKVPAAQLEIEVTESAIMNDLEQTSKQLNDLHELGVSIALDDFGTGHSSLVYLKNYPIDTIKIDKSFINNLCFDKSNQAITRAIVAMAQALEMDILAEGVETQEQEAWLKAHQCNLIQGYLFARPMPVENIPALFNAAKLS</sequence>
<dbReference type="FunFam" id="3.30.70.270:FF:000001">
    <property type="entry name" value="Diguanylate cyclase domain protein"/>
    <property type="match status" value="1"/>
</dbReference>
<dbReference type="PROSITE" id="PS50887">
    <property type="entry name" value="GGDEF"/>
    <property type="match status" value="1"/>
</dbReference>
<dbReference type="Gene3D" id="6.10.340.10">
    <property type="match status" value="1"/>
</dbReference>
<feature type="coiled-coil region" evidence="1">
    <location>
        <begin position="207"/>
        <end position="234"/>
    </location>
</feature>
<dbReference type="InterPro" id="IPR001633">
    <property type="entry name" value="EAL_dom"/>
</dbReference>
<accession>A0A3B1BQR0</accession>
<evidence type="ECO:0000259" key="3">
    <source>
        <dbReference type="PROSITE" id="PS50112"/>
    </source>
</evidence>
<dbReference type="AlphaFoldDB" id="A0A3B1BQR0"/>
<dbReference type="Pfam" id="PF13426">
    <property type="entry name" value="PAS_9"/>
    <property type="match status" value="1"/>
</dbReference>
<evidence type="ECO:0000259" key="5">
    <source>
        <dbReference type="PROSITE" id="PS50885"/>
    </source>
</evidence>
<dbReference type="PANTHER" id="PTHR44757:SF2">
    <property type="entry name" value="BIOFILM ARCHITECTURE MAINTENANCE PROTEIN MBAA"/>
    <property type="match status" value="1"/>
</dbReference>
<feature type="domain" description="PAS" evidence="3">
    <location>
        <begin position="234"/>
        <end position="276"/>
    </location>
</feature>
<dbReference type="InterPro" id="IPR029787">
    <property type="entry name" value="Nucleotide_cyclase"/>
</dbReference>
<evidence type="ECO:0000313" key="7">
    <source>
        <dbReference type="EMBL" id="VAX12990.1"/>
    </source>
</evidence>
<evidence type="ECO:0000259" key="6">
    <source>
        <dbReference type="PROSITE" id="PS50887"/>
    </source>
</evidence>
<dbReference type="InterPro" id="IPR000014">
    <property type="entry name" value="PAS"/>
</dbReference>
<dbReference type="PROSITE" id="PS50883">
    <property type="entry name" value="EAL"/>
    <property type="match status" value="1"/>
</dbReference>
<dbReference type="InterPro" id="IPR035965">
    <property type="entry name" value="PAS-like_dom_sf"/>
</dbReference>
<dbReference type="Pfam" id="PF00563">
    <property type="entry name" value="EAL"/>
    <property type="match status" value="1"/>
</dbReference>
<dbReference type="Gene3D" id="3.30.70.270">
    <property type="match status" value="1"/>
</dbReference>
<dbReference type="GO" id="GO:0007165">
    <property type="term" value="P:signal transduction"/>
    <property type="evidence" value="ECO:0007669"/>
    <property type="project" value="InterPro"/>
</dbReference>
<dbReference type="SMART" id="SM00267">
    <property type="entry name" value="GGDEF"/>
    <property type="match status" value="1"/>
</dbReference>
<dbReference type="CDD" id="cd01949">
    <property type="entry name" value="GGDEF"/>
    <property type="match status" value="1"/>
</dbReference>
<dbReference type="InterPro" id="IPR043128">
    <property type="entry name" value="Rev_trsase/Diguanyl_cyclase"/>
</dbReference>
<dbReference type="InterPro" id="IPR000160">
    <property type="entry name" value="GGDEF_dom"/>
</dbReference>
<proteinExistence type="predicted"/>
<evidence type="ECO:0000256" key="1">
    <source>
        <dbReference type="SAM" id="Coils"/>
    </source>
</evidence>
<dbReference type="Pfam" id="PF00990">
    <property type="entry name" value="GGDEF"/>
    <property type="match status" value="1"/>
</dbReference>
<dbReference type="SMART" id="SM00052">
    <property type="entry name" value="EAL"/>
    <property type="match status" value="1"/>
</dbReference>